<comment type="caution">
    <text evidence="2">The sequence shown here is derived from an EMBL/GenBank/DDBJ whole genome shotgun (WGS) entry which is preliminary data.</text>
</comment>
<evidence type="ECO:0000313" key="2">
    <source>
        <dbReference type="EMBL" id="KLA29217.1"/>
    </source>
</evidence>
<sequence>MEREICFNNICEGKPLVGKLYNVRKEYYRLSSPYFDLDQLPNFMNIILSIVFIFIVFIPFALVFSIIPEYFAIIRFIFVWISFGGSIYLGARWYTEVIYRLNCIQINKRVEKNNHKLTNLILAEKQLVEQLDILKIPVDYRYPYAISRFENYLSNYRADNYKDCLNIFEQERHNERKIDELRTIQELQRVTNHKIDEGNTIGLINLIKNR</sequence>
<evidence type="ECO:0000313" key="3">
    <source>
        <dbReference type="Proteomes" id="UP000035214"/>
    </source>
</evidence>
<name>A0A0G8F0G8_BACCE</name>
<dbReference type="AlphaFoldDB" id="A0A0G8F0G8"/>
<protein>
    <submittedName>
        <fullName evidence="2">Uncharacterized protein</fullName>
    </submittedName>
</protein>
<keyword evidence="1" id="KW-0812">Transmembrane</keyword>
<reference evidence="2 3" key="1">
    <citation type="submission" date="2015-04" db="EMBL/GenBank/DDBJ databases">
        <title>Draft Genome Sequences of Eight Spore-Forming Food Isolates of Bacillus cereus Genome sequencing.</title>
        <authorList>
            <person name="Krawcyk A.O."/>
            <person name="de Jong A."/>
            <person name="Eijlander R.T."/>
            <person name="Berendsen E.M."/>
            <person name="Holsappel S."/>
            <person name="Wells-Bennik M."/>
            <person name="Kuipers O.P."/>
        </authorList>
    </citation>
    <scope>NUCLEOTIDE SEQUENCE [LARGE SCALE GENOMIC DNA]</scope>
    <source>
        <strain evidence="2 3">B4077</strain>
    </source>
</reference>
<dbReference type="EMBL" id="LCYI01000024">
    <property type="protein sequence ID" value="KLA29217.1"/>
    <property type="molecule type" value="Genomic_DNA"/>
</dbReference>
<dbReference type="Proteomes" id="UP000035214">
    <property type="component" value="Unassembled WGS sequence"/>
</dbReference>
<keyword evidence="1" id="KW-0472">Membrane</keyword>
<keyword evidence="1" id="KW-1133">Transmembrane helix</keyword>
<evidence type="ECO:0000256" key="1">
    <source>
        <dbReference type="SAM" id="Phobius"/>
    </source>
</evidence>
<organism evidence="2 3">
    <name type="scientific">Bacillus cereus</name>
    <dbReference type="NCBI Taxonomy" id="1396"/>
    <lineage>
        <taxon>Bacteria</taxon>
        <taxon>Bacillati</taxon>
        <taxon>Bacillota</taxon>
        <taxon>Bacilli</taxon>
        <taxon>Bacillales</taxon>
        <taxon>Bacillaceae</taxon>
        <taxon>Bacillus</taxon>
        <taxon>Bacillus cereus group</taxon>
    </lineage>
</organism>
<accession>A0A0G8F0G8</accession>
<proteinExistence type="predicted"/>
<dbReference type="RefSeq" id="WP_046955393.1">
    <property type="nucleotide sequence ID" value="NZ_LCYI01000024.1"/>
</dbReference>
<feature type="transmembrane region" description="Helical" evidence="1">
    <location>
        <begin position="73"/>
        <end position="91"/>
    </location>
</feature>
<feature type="transmembrane region" description="Helical" evidence="1">
    <location>
        <begin position="46"/>
        <end position="67"/>
    </location>
</feature>
<dbReference type="PATRIC" id="fig|1396.428.peg.4700"/>
<gene>
    <name evidence="2" type="ORF">B4077_0816</name>
</gene>